<feature type="compositionally biased region" description="Polar residues" evidence="1">
    <location>
        <begin position="21"/>
        <end position="34"/>
    </location>
</feature>
<keyword evidence="3" id="KW-1185">Reference proteome</keyword>
<dbReference type="AlphaFoldDB" id="A0AAV6HNN0"/>
<feature type="region of interest" description="Disordered" evidence="1">
    <location>
        <begin position="1"/>
        <end position="60"/>
    </location>
</feature>
<reference evidence="2 3" key="1">
    <citation type="submission" date="2020-08" db="EMBL/GenBank/DDBJ databases">
        <title>Plant Genome Project.</title>
        <authorList>
            <person name="Zhang R.-G."/>
        </authorList>
    </citation>
    <scope>NUCLEOTIDE SEQUENCE [LARGE SCALE GENOMIC DNA]</scope>
    <source>
        <strain evidence="2">WSP0</strain>
        <tissue evidence="2">Leaf</tissue>
    </source>
</reference>
<gene>
    <name evidence="2" type="ORF">RHGRI_036351</name>
</gene>
<comment type="caution">
    <text evidence="2">The sequence shown here is derived from an EMBL/GenBank/DDBJ whole genome shotgun (WGS) entry which is preliminary data.</text>
</comment>
<organism evidence="2 3">
    <name type="scientific">Rhododendron griersonianum</name>
    <dbReference type="NCBI Taxonomy" id="479676"/>
    <lineage>
        <taxon>Eukaryota</taxon>
        <taxon>Viridiplantae</taxon>
        <taxon>Streptophyta</taxon>
        <taxon>Embryophyta</taxon>
        <taxon>Tracheophyta</taxon>
        <taxon>Spermatophyta</taxon>
        <taxon>Magnoliopsida</taxon>
        <taxon>eudicotyledons</taxon>
        <taxon>Gunneridae</taxon>
        <taxon>Pentapetalae</taxon>
        <taxon>asterids</taxon>
        <taxon>Ericales</taxon>
        <taxon>Ericaceae</taxon>
        <taxon>Ericoideae</taxon>
        <taxon>Rhodoreae</taxon>
        <taxon>Rhododendron</taxon>
    </lineage>
</organism>
<dbReference type="EMBL" id="JACTNZ010000013">
    <property type="protein sequence ID" value="KAG5515279.1"/>
    <property type="molecule type" value="Genomic_DNA"/>
</dbReference>
<name>A0AAV6HNN0_9ERIC</name>
<sequence>MGDKNVNLIGDPTKHDKEQVEGTSTKIAETNGQNRVEFPTQTREESMDPMESWDSKSMDSRNDFANVKDYRCSNQNGVKDDDGELSGSMYVQTMDTLGTTSKGLNSQQLLQDNGLSKGINLMVDLNISQGRIEGLSESLESALLGAQDVMEVVEEGYNKPASKEAETALKK</sequence>
<accession>A0AAV6HNN0</accession>
<protein>
    <submittedName>
        <fullName evidence="2">Uncharacterized protein</fullName>
    </submittedName>
</protein>
<proteinExistence type="predicted"/>
<evidence type="ECO:0000313" key="3">
    <source>
        <dbReference type="Proteomes" id="UP000823749"/>
    </source>
</evidence>
<evidence type="ECO:0000256" key="1">
    <source>
        <dbReference type="SAM" id="MobiDB-lite"/>
    </source>
</evidence>
<dbReference type="Proteomes" id="UP000823749">
    <property type="component" value="Chromosome 13"/>
</dbReference>
<evidence type="ECO:0000313" key="2">
    <source>
        <dbReference type="EMBL" id="KAG5515279.1"/>
    </source>
</evidence>